<dbReference type="CDD" id="cd04586">
    <property type="entry name" value="CBS_pair_BON_assoc"/>
    <property type="match status" value="1"/>
</dbReference>
<keyword evidence="1 2" id="KW-0129">CBS domain</keyword>
<comment type="caution">
    <text evidence="4">The sequence shown here is derived from an EMBL/GenBank/DDBJ whole genome shotgun (WGS) entry which is preliminary data.</text>
</comment>
<dbReference type="Pfam" id="PF00571">
    <property type="entry name" value="CBS"/>
    <property type="match status" value="2"/>
</dbReference>
<accession>A0ABS7KBF3</accession>
<feature type="domain" description="CBS" evidence="3">
    <location>
        <begin position="94"/>
        <end position="151"/>
    </location>
</feature>
<dbReference type="EMBL" id="JACWFH010000039">
    <property type="protein sequence ID" value="MBY0099611.1"/>
    <property type="molecule type" value="Genomic_DNA"/>
</dbReference>
<dbReference type="Proteomes" id="UP000769780">
    <property type="component" value="Unassembled WGS sequence"/>
</dbReference>
<sequence>MQVRDFMIYDVYTVTPSTSVKEVLGIFEKNEIGGVPVVDKMGNLVGIVTDGDIVRFLSLQEKFYFTYSMAYIGDIEPIEKVIKQRMNTQISEIMVKKHLKTLSPDDTLECALSLLSKHRFKKLPVVNGAGRVVGIISRGDVIKRLAKMTTEQITIS</sequence>
<name>A0ABS7KBF3_9BACI</name>
<evidence type="ECO:0000256" key="1">
    <source>
        <dbReference type="ARBA" id="ARBA00023122"/>
    </source>
</evidence>
<dbReference type="InterPro" id="IPR000644">
    <property type="entry name" value="CBS_dom"/>
</dbReference>
<evidence type="ECO:0000313" key="4">
    <source>
        <dbReference type="EMBL" id="MBY0099611.1"/>
    </source>
</evidence>
<dbReference type="Gene3D" id="3.10.580.10">
    <property type="entry name" value="CBS-domain"/>
    <property type="match status" value="1"/>
</dbReference>
<dbReference type="InterPro" id="IPR051257">
    <property type="entry name" value="Diverse_CBS-Domain"/>
</dbReference>
<organism evidence="4 5">
    <name type="scientific">Mesobacillus maritimus</name>
    <dbReference type="NCBI Taxonomy" id="1643336"/>
    <lineage>
        <taxon>Bacteria</taxon>
        <taxon>Bacillati</taxon>
        <taxon>Bacillota</taxon>
        <taxon>Bacilli</taxon>
        <taxon>Bacillales</taxon>
        <taxon>Bacillaceae</taxon>
        <taxon>Mesobacillus</taxon>
    </lineage>
</organism>
<evidence type="ECO:0000256" key="2">
    <source>
        <dbReference type="PROSITE-ProRule" id="PRU00703"/>
    </source>
</evidence>
<dbReference type="PANTHER" id="PTHR43080">
    <property type="entry name" value="CBS DOMAIN-CONTAINING PROTEIN CBSX3, MITOCHONDRIAL"/>
    <property type="match status" value="1"/>
</dbReference>
<dbReference type="SUPFAM" id="SSF54631">
    <property type="entry name" value="CBS-domain pair"/>
    <property type="match status" value="1"/>
</dbReference>
<dbReference type="PROSITE" id="PS51371">
    <property type="entry name" value="CBS"/>
    <property type="match status" value="2"/>
</dbReference>
<feature type="domain" description="CBS" evidence="3">
    <location>
        <begin position="7"/>
        <end position="63"/>
    </location>
</feature>
<protein>
    <submittedName>
        <fullName evidence="4">CBS domain-containing protein</fullName>
    </submittedName>
</protein>
<keyword evidence="5" id="KW-1185">Reference proteome</keyword>
<proteinExistence type="predicted"/>
<dbReference type="PANTHER" id="PTHR43080:SF2">
    <property type="entry name" value="CBS DOMAIN-CONTAINING PROTEIN"/>
    <property type="match status" value="1"/>
</dbReference>
<evidence type="ECO:0000313" key="5">
    <source>
        <dbReference type="Proteomes" id="UP000769780"/>
    </source>
</evidence>
<dbReference type="InterPro" id="IPR046342">
    <property type="entry name" value="CBS_dom_sf"/>
</dbReference>
<evidence type="ECO:0000259" key="3">
    <source>
        <dbReference type="PROSITE" id="PS51371"/>
    </source>
</evidence>
<dbReference type="SMART" id="SM00116">
    <property type="entry name" value="CBS"/>
    <property type="match status" value="2"/>
</dbReference>
<gene>
    <name evidence="4" type="ORF">H0185_22985</name>
</gene>
<reference evidence="4 5" key="1">
    <citation type="submission" date="2020-07" db="EMBL/GenBank/DDBJ databases">
        <title>Fungal Genomes of the International Space Station.</title>
        <authorList>
            <person name="Seuylemezian A."/>
            <person name="Singh N.K."/>
            <person name="Wood J."/>
            <person name="Venkateswaran K."/>
        </authorList>
    </citation>
    <scope>NUCLEOTIDE SEQUENCE [LARGE SCALE GENOMIC DNA]</scope>
    <source>
        <strain evidence="4 5">PL-B2</strain>
    </source>
</reference>
<dbReference type="RefSeq" id="WP_221875879.1">
    <property type="nucleotide sequence ID" value="NZ_JACWFH010000039.1"/>
</dbReference>